<feature type="transmembrane region" description="Helical" evidence="1">
    <location>
        <begin position="246"/>
        <end position="269"/>
    </location>
</feature>
<dbReference type="InterPro" id="IPR025646">
    <property type="entry name" value="DUF4350"/>
</dbReference>
<evidence type="ECO:0000313" key="4">
    <source>
        <dbReference type="Proteomes" id="UP000315995"/>
    </source>
</evidence>
<evidence type="ECO:0000313" key="3">
    <source>
        <dbReference type="EMBL" id="QDG51292.1"/>
    </source>
</evidence>
<name>A0A4Y6PSI5_PERCE</name>
<reference evidence="3 4" key="1">
    <citation type="submission" date="2019-06" db="EMBL/GenBank/DDBJ databases">
        <title>Persicimonas caeni gen. nov., sp. nov., a predatory bacterium isolated from solar saltern.</title>
        <authorList>
            <person name="Wang S."/>
        </authorList>
    </citation>
    <scope>NUCLEOTIDE SEQUENCE [LARGE SCALE GENOMIC DNA]</scope>
    <source>
        <strain evidence="3 4">YN101</strain>
    </source>
</reference>
<feature type="domain" description="DUF4350" evidence="2">
    <location>
        <begin position="51"/>
        <end position="222"/>
    </location>
</feature>
<dbReference type="InterPro" id="IPR029062">
    <property type="entry name" value="Class_I_gatase-like"/>
</dbReference>
<dbReference type="SUPFAM" id="SSF52317">
    <property type="entry name" value="Class I glutamine amidotransferase-like"/>
    <property type="match status" value="1"/>
</dbReference>
<keyword evidence="1" id="KW-1133">Transmembrane helix</keyword>
<organism evidence="3 4">
    <name type="scientific">Persicimonas caeni</name>
    <dbReference type="NCBI Taxonomy" id="2292766"/>
    <lineage>
        <taxon>Bacteria</taxon>
        <taxon>Deltaproteobacteria</taxon>
        <taxon>Bradymonadales</taxon>
        <taxon>Bradymonadaceae</taxon>
        <taxon>Persicimonas</taxon>
    </lineage>
</organism>
<dbReference type="Pfam" id="PF14258">
    <property type="entry name" value="DUF4350"/>
    <property type="match status" value="1"/>
</dbReference>
<evidence type="ECO:0000259" key="2">
    <source>
        <dbReference type="Pfam" id="PF14258"/>
    </source>
</evidence>
<sequence length="382" mass="42454">MSDGSRKKTALLALVVVGILALLGLGGAAVSDTLFEEVEEEVREPPSGEARRNHFLALERLLSRFDHDVTTVRRLGEPSPVATTIILADPSDEFSPEQVDAWENWVVDGGHLILTQPVEDADEKTAPLLARLGFDVANEGDEWPYEVEVSPLEIDYLDDSTPSLRWVASDADWLLFSGPDEPFAASRKVSDYGRVTLLSSAEIFDNNTIGKGEHATLAMRILELPEATDSGYETVTIVMFGARDSWMFYVASHIWPFLLLVVVGLLLAIQNGRKRFGPMLADPPEERRSRREHVDAVGRFLWEQGATAALVEAAQGALMAELETRRPRVASAPNAERHEIVAEELGITPSEARELFRQPSGNRNAETFTQKIRQLEHHRRKL</sequence>
<proteinExistence type="predicted"/>
<dbReference type="Proteomes" id="UP000315995">
    <property type="component" value="Chromosome"/>
</dbReference>
<keyword evidence="1" id="KW-0812">Transmembrane</keyword>
<dbReference type="OrthoDB" id="6638317at2"/>
<dbReference type="EMBL" id="CP041186">
    <property type="protein sequence ID" value="QDG51292.1"/>
    <property type="molecule type" value="Genomic_DNA"/>
</dbReference>
<keyword evidence="1" id="KW-0472">Membrane</keyword>
<protein>
    <submittedName>
        <fullName evidence="3">DUF4350 domain-containing protein</fullName>
    </submittedName>
</protein>
<evidence type="ECO:0000256" key="1">
    <source>
        <dbReference type="SAM" id="Phobius"/>
    </source>
</evidence>
<gene>
    <name evidence="3" type="ORF">FIV42_11230</name>
</gene>
<keyword evidence="4" id="KW-1185">Reference proteome</keyword>
<accession>A0A5B8Y7X9</accession>
<accession>A0A4Y6PSI5</accession>
<dbReference type="RefSeq" id="WP_141197777.1">
    <property type="nucleotide sequence ID" value="NZ_CP041186.1"/>
</dbReference>
<dbReference type="AlphaFoldDB" id="A0A4Y6PSI5"/>